<dbReference type="Proteomes" id="UP000006565">
    <property type="component" value="Chromosome"/>
</dbReference>
<dbReference type="GO" id="GO:0008168">
    <property type="term" value="F:methyltransferase activity"/>
    <property type="evidence" value="ECO:0007669"/>
    <property type="project" value="UniProtKB-KW"/>
</dbReference>
<evidence type="ECO:0000259" key="1">
    <source>
        <dbReference type="Pfam" id="PF13847"/>
    </source>
</evidence>
<dbReference type="AlphaFoldDB" id="E1RGY3"/>
<dbReference type="RefSeq" id="WP_013330685.1">
    <property type="nucleotide sequence ID" value="NC_014507.1"/>
</dbReference>
<dbReference type="STRING" id="679926.Mpet_2769"/>
<dbReference type="Gene3D" id="3.40.50.150">
    <property type="entry name" value="Vaccinia Virus protein VP39"/>
    <property type="match status" value="1"/>
</dbReference>
<evidence type="ECO:0000313" key="2">
    <source>
        <dbReference type="EMBL" id="ADN37512.1"/>
    </source>
</evidence>
<dbReference type="InterPro" id="IPR029063">
    <property type="entry name" value="SAM-dependent_MTases_sf"/>
</dbReference>
<gene>
    <name evidence="2" type="ordered locus">Mpet_2769</name>
</gene>
<keyword evidence="2" id="KW-0489">Methyltransferase</keyword>
<feature type="domain" description="Methyltransferase" evidence="1">
    <location>
        <begin position="35"/>
        <end position="163"/>
    </location>
</feature>
<organism evidence="2 3">
    <name type="scientific">Methanolacinia petrolearia (strain DSM 11571 / OCM 486 / SEBR 4847)</name>
    <name type="common">Methanoplanus petrolearius</name>
    <dbReference type="NCBI Taxonomy" id="679926"/>
    <lineage>
        <taxon>Archaea</taxon>
        <taxon>Methanobacteriati</taxon>
        <taxon>Methanobacteriota</taxon>
        <taxon>Stenosarchaea group</taxon>
        <taxon>Methanomicrobia</taxon>
        <taxon>Methanomicrobiales</taxon>
        <taxon>Methanomicrobiaceae</taxon>
        <taxon>Methanolacinia</taxon>
    </lineage>
</organism>
<keyword evidence="2" id="KW-0808">Transferase</keyword>
<dbReference type="HOGENOM" id="CLU_037315_0_0_2"/>
<dbReference type="OrthoDB" id="106458at2157"/>
<evidence type="ECO:0000313" key="3">
    <source>
        <dbReference type="Proteomes" id="UP000006565"/>
    </source>
</evidence>
<dbReference type="KEGG" id="mpi:Mpet_2769"/>
<name>E1RGY3_METP4</name>
<proteinExistence type="predicted"/>
<protein>
    <submittedName>
        <fullName evidence="2">Methyltransferase type 12</fullName>
    </submittedName>
</protein>
<dbReference type="Pfam" id="PF13847">
    <property type="entry name" value="Methyltransf_31"/>
    <property type="match status" value="1"/>
</dbReference>
<keyword evidence="3" id="KW-1185">Reference proteome</keyword>
<accession>E1RGY3</accession>
<dbReference type="EMBL" id="CP002117">
    <property type="protein sequence ID" value="ADN37512.1"/>
    <property type="molecule type" value="Genomic_DNA"/>
</dbReference>
<reference evidence="2 3" key="1">
    <citation type="journal article" date="2010" name="Stand. Genomic Sci.">
        <title>Complete genome sequence of Methanoplanus petrolearius type strain (SEBR 4847).</title>
        <authorList>
            <person name="Brambilla E."/>
            <person name="Djao O.D."/>
            <person name="Daligault H."/>
            <person name="Lapidus A."/>
            <person name="Lucas S."/>
            <person name="Hammon N."/>
            <person name="Nolan M."/>
            <person name="Tice H."/>
            <person name="Cheng J.F."/>
            <person name="Han C."/>
            <person name="Tapia R."/>
            <person name="Goodwin L."/>
            <person name="Pitluck S."/>
            <person name="Liolios K."/>
            <person name="Ivanova N."/>
            <person name="Mavromatis K."/>
            <person name="Mikhailova N."/>
            <person name="Pati A."/>
            <person name="Chen A."/>
            <person name="Palaniappan K."/>
            <person name="Land M."/>
            <person name="Hauser L."/>
            <person name="Chang Y.J."/>
            <person name="Jeffries C.D."/>
            <person name="Rohde M."/>
            <person name="Spring S."/>
            <person name="Sikorski J."/>
            <person name="Goker M."/>
            <person name="Woyke T."/>
            <person name="Bristow J."/>
            <person name="Eisen J.A."/>
            <person name="Markowitz V."/>
            <person name="Hugenholtz P."/>
            <person name="Kyrpides N.C."/>
            <person name="Klenk H.P."/>
        </authorList>
    </citation>
    <scope>NUCLEOTIDE SEQUENCE [LARGE SCALE GENOMIC DNA]</scope>
    <source>
        <strain evidence="3">DSM 11571 / OCM 486 / SEBR 4847</strain>
    </source>
</reference>
<dbReference type="InterPro" id="IPR025714">
    <property type="entry name" value="Methyltranfer_dom"/>
</dbReference>
<dbReference type="GeneID" id="9745264"/>
<dbReference type="SUPFAM" id="SSF53335">
    <property type="entry name" value="S-adenosyl-L-methionine-dependent methyltransferases"/>
    <property type="match status" value="1"/>
</dbReference>
<dbReference type="CDD" id="cd02440">
    <property type="entry name" value="AdoMet_MTases"/>
    <property type="match status" value="1"/>
</dbReference>
<dbReference type="GO" id="GO:0032259">
    <property type="term" value="P:methylation"/>
    <property type="evidence" value="ECO:0007669"/>
    <property type="project" value="UniProtKB-KW"/>
</dbReference>
<sequence>MNFQDLVTISQGPLGIMNPFSQEKALLAGEMARLSEGMTVIDFGCGNGTLLGIWGHSFGVCGTGIEIREEACSNAGELLAKLDLSENIHVFLADASLYDPEDETYNVAVSFGASQIWGGIPDAISSMKSFLKPDGIMIIGERYWKKDSVAAEFSREWPEIMTEYEILQSARENGYDITRVIRSSEDEWDDYESSIWENCLDWMAENPDHPEKDEVYNYFLRIQEEYLAYGREYIGWAAYILVPSLSP</sequence>
<dbReference type="eggNOG" id="arCOG01638">
    <property type="taxonomic scope" value="Archaea"/>
</dbReference>